<keyword evidence="5 8" id="KW-0812">Transmembrane</keyword>
<feature type="transmembrane region" description="Helical" evidence="8">
    <location>
        <begin position="7"/>
        <end position="33"/>
    </location>
</feature>
<dbReference type="Pfam" id="PF01925">
    <property type="entry name" value="TauE"/>
    <property type="match status" value="1"/>
</dbReference>
<dbReference type="RefSeq" id="WP_378538251.1">
    <property type="nucleotide sequence ID" value="NZ_JBHSBH010000016.1"/>
</dbReference>
<feature type="transmembrane region" description="Helical" evidence="8">
    <location>
        <begin position="205"/>
        <end position="229"/>
    </location>
</feature>
<feature type="transmembrane region" description="Helical" evidence="8">
    <location>
        <begin position="77"/>
        <end position="97"/>
    </location>
</feature>
<keyword evidence="4 8" id="KW-1003">Cell membrane</keyword>
<dbReference type="Proteomes" id="UP001595847">
    <property type="component" value="Unassembled WGS sequence"/>
</dbReference>
<gene>
    <name evidence="9" type="ORF">ACFOVU_27445</name>
</gene>
<protein>
    <recommendedName>
        <fullName evidence="8">Probable membrane transporter protein</fullName>
    </recommendedName>
</protein>
<evidence type="ECO:0000256" key="1">
    <source>
        <dbReference type="ARBA" id="ARBA00004651"/>
    </source>
</evidence>
<evidence type="ECO:0000256" key="5">
    <source>
        <dbReference type="ARBA" id="ARBA00022692"/>
    </source>
</evidence>
<evidence type="ECO:0000256" key="6">
    <source>
        <dbReference type="ARBA" id="ARBA00022989"/>
    </source>
</evidence>
<keyword evidence="6 8" id="KW-1133">Transmembrane helix</keyword>
<dbReference type="PANTHER" id="PTHR30269">
    <property type="entry name" value="TRANSMEMBRANE PROTEIN YFCA"/>
    <property type="match status" value="1"/>
</dbReference>
<keyword evidence="7 8" id="KW-0472">Membrane</keyword>
<dbReference type="PANTHER" id="PTHR30269:SF0">
    <property type="entry name" value="MEMBRANE TRANSPORTER PROTEIN YFCA-RELATED"/>
    <property type="match status" value="1"/>
</dbReference>
<feature type="transmembrane region" description="Helical" evidence="8">
    <location>
        <begin position="235"/>
        <end position="253"/>
    </location>
</feature>
<evidence type="ECO:0000256" key="7">
    <source>
        <dbReference type="ARBA" id="ARBA00023136"/>
    </source>
</evidence>
<feature type="transmembrane region" description="Helical" evidence="8">
    <location>
        <begin position="164"/>
        <end position="184"/>
    </location>
</feature>
<dbReference type="EMBL" id="JBHSBH010000016">
    <property type="protein sequence ID" value="MFC3999678.1"/>
    <property type="molecule type" value="Genomic_DNA"/>
</dbReference>
<comment type="caution">
    <text evidence="9">The sequence shown here is derived from an EMBL/GenBank/DDBJ whole genome shotgun (WGS) entry which is preliminary data.</text>
</comment>
<evidence type="ECO:0000313" key="10">
    <source>
        <dbReference type="Proteomes" id="UP001595847"/>
    </source>
</evidence>
<dbReference type="InterPro" id="IPR002781">
    <property type="entry name" value="TM_pro_TauE-like"/>
</dbReference>
<feature type="transmembrane region" description="Helical" evidence="8">
    <location>
        <begin position="103"/>
        <end position="121"/>
    </location>
</feature>
<reference evidence="10" key="1">
    <citation type="journal article" date="2019" name="Int. J. Syst. Evol. Microbiol.">
        <title>The Global Catalogue of Microorganisms (GCM) 10K type strain sequencing project: providing services to taxonomists for standard genome sequencing and annotation.</title>
        <authorList>
            <consortium name="The Broad Institute Genomics Platform"/>
            <consortium name="The Broad Institute Genome Sequencing Center for Infectious Disease"/>
            <person name="Wu L."/>
            <person name="Ma J."/>
        </authorList>
    </citation>
    <scope>NUCLEOTIDE SEQUENCE [LARGE SCALE GENOMIC DNA]</scope>
    <source>
        <strain evidence="10">TBRC 1826</strain>
    </source>
</reference>
<accession>A0ABV8FYW7</accession>
<sequence length="257" mass="25777">MDAGFDAFALLLIAAATAGWIDAVVGGGGLLLLPAMLVAFPSTPVAQLLGTNKLTAIFGTASAAFTYSRGLRPERRVVVPAAGLALLGAGGGAALAASISSDVLRPVVMVVLAAVLVLVVTRPAMGASADPALLTPNRIVAVVLLAGAGVAFYDGLIGPGTGMFLIIALTTVIGLDFVTASASAKIINTATNLGALAVFAWQDNVLWFLGLALGAANIVGAQIGARMALTRGSGFVRAVLVVMVVALLARLAWDQFA</sequence>
<evidence type="ECO:0000313" key="9">
    <source>
        <dbReference type="EMBL" id="MFC3999678.1"/>
    </source>
</evidence>
<evidence type="ECO:0000256" key="8">
    <source>
        <dbReference type="RuleBase" id="RU363041"/>
    </source>
</evidence>
<evidence type="ECO:0000256" key="4">
    <source>
        <dbReference type="ARBA" id="ARBA00022475"/>
    </source>
</evidence>
<feature type="transmembrane region" description="Helical" evidence="8">
    <location>
        <begin position="133"/>
        <end position="152"/>
    </location>
</feature>
<comment type="subcellular location">
    <subcellularLocation>
        <location evidence="1 8">Cell membrane</location>
        <topology evidence="1 8">Multi-pass membrane protein</topology>
    </subcellularLocation>
</comment>
<feature type="transmembrane region" description="Helical" evidence="8">
    <location>
        <begin position="45"/>
        <end position="65"/>
    </location>
</feature>
<keyword evidence="10" id="KW-1185">Reference proteome</keyword>
<comment type="similarity">
    <text evidence="2 8">Belongs to the 4-toluene sulfonate uptake permease (TSUP) (TC 2.A.102) family.</text>
</comment>
<keyword evidence="3" id="KW-0813">Transport</keyword>
<evidence type="ECO:0000256" key="3">
    <source>
        <dbReference type="ARBA" id="ARBA00022448"/>
    </source>
</evidence>
<proteinExistence type="inferred from homology"/>
<name>A0ABV8FYW7_9ACTN</name>
<evidence type="ECO:0000256" key="2">
    <source>
        <dbReference type="ARBA" id="ARBA00009142"/>
    </source>
</evidence>
<dbReference type="InterPro" id="IPR052017">
    <property type="entry name" value="TSUP"/>
</dbReference>
<organism evidence="9 10">
    <name type="scientific">Nocardiopsis sediminis</name>
    <dbReference type="NCBI Taxonomy" id="1778267"/>
    <lineage>
        <taxon>Bacteria</taxon>
        <taxon>Bacillati</taxon>
        <taxon>Actinomycetota</taxon>
        <taxon>Actinomycetes</taxon>
        <taxon>Streptosporangiales</taxon>
        <taxon>Nocardiopsidaceae</taxon>
        <taxon>Nocardiopsis</taxon>
    </lineage>
</organism>